<protein>
    <submittedName>
        <fullName evidence="2">Terminase</fullName>
    </submittedName>
</protein>
<evidence type="ECO:0000256" key="1">
    <source>
        <dbReference type="SAM" id="MobiDB-lite"/>
    </source>
</evidence>
<dbReference type="Pfam" id="PF03237">
    <property type="entry name" value="Terminase_6N"/>
    <property type="match status" value="1"/>
</dbReference>
<dbReference type="NCBIfam" id="TIGR01630">
    <property type="entry name" value="psiM2_ORF9"/>
    <property type="match status" value="1"/>
</dbReference>
<organism evidence="2">
    <name type="scientific">Myoviridae sp. ctguh8</name>
    <dbReference type="NCBI Taxonomy" id="2826682"/>
    <lineage>
        <taxon>Viruses</taxon>
        <taxon>Duplodnaviria</taxon>
        <taxon>Heunggongvirae</taxon>
        <taxon>Uroviricota</taxon>
        <taxon>Caudoviricetes</taxon>
    </lineage>
</organism>
<dbReference type="EMBL" id="BK014886">
    <property type="protein sequence ID" value="DAD80697.1"/>
    <property type="molecule type" value="Genomic_DNA"/>
</dbReference>
<dbReference type="Gene3D" id="3.40.50.300">
    <property type="entry name" value="P-loop containing nucleotide triphosphate hydrolases"/>
    <property type="match status" value="1"/>
</dbReference>
<proteinExistence type="predicted"/>
<sequence>MIEYLIIQRALAIKKARRDFWSFCCLLYPEFYKENRPYLKDLCQTLQAFYEDRIKKQILIINMPPRHGKTFTARLFVLWIFGQNPRTKIITGSYNQILSGLFAQQTRDGILVENEGVKQEYFHDIFPDTFIKQGDAAKGFWSLDGSEEKNYLATSPGGTSTGIGANFVIVDDIIKNNEEASNELVKDKHWEWYNNTLVQRMERPRKQILIMTRWASDDLVGRMLERKADKCHLITYRAVQDDGTMLCDEIMTKVEYEDVISEMGADIASANYQQEPIDLKGRLYTSFKTYSGVLPQFKEIRNYTDTADTGEDYLCSINYGVTFANEAYVLDVLYTKEPMEVTEPATARMLLSGEVNLARIESNNGGRGFARNVHRILEQELGSNYTVIKWFSQTHNKQARIYSNSSWVMEHIYFPEDWRNRWPEYYNSMVKYQREGKNKNDDAQDATTGIAENCNKGSGMKVMK</sequence>
<dbReference type="InterPro" id="IPR027417">
    <property type="entry name" value="P-loop_NTPase"/>
</dbReference>
<name>A0A8S5MED6_9CAUD</name>
<feature type="region of interest" description="Disordered" evidence="1">
    <location>
        <begin position="436"/>
        <end position="464"/>
    </location>
</feature>
<accession>A0A8S5MED6</accession>
<dbReference type="InterPro" id="IPR006517">
    <property type="entry name" value="Phage_terminase_lsu-like_C"/>
</dbReference>
<evidence type="ECO:0000313" key="2">
    <source>
        <dbReference type="EMBL" id="DAD80697.1"/>
    </source>
</evidence>
<reference evidence="2" key="1">
    <citation type="journal article" date="2021" name="Proc. Natl. Acad. Sci. U.S.A.">
        <title>A Catalog of Tens of Thousands of Viruses from Human Metagenomes Reveals Hidden Associations with Chronic Diseases.</title>
        <authorList>
            <person name="Tisza M.J."/>
            <person name="Buck C.B."/>
        </authorList>
    </citation>
    <scope>NUCLEOTIDE SEQUENCE</scope>
    <source>
        <strain evidence="2">Ctguh8</strain>
    </source>
</reference>